<dbReference type="KEGG" id="aol:S58_29150"/>
<dbReference type="PATRIC" id="fig|1245469.3.peg.2981"/>
<accession>M4Z754</accession>
<evidence type="ECO:0000313" key="1">
    <source>
        <dbReference type="EMBL" id="BAM88916.1"/>
    </source>
</evidence>
<dbReference type="STRING" id="1245469.S58_29150"/>
<dbReference type="HOGENOM" id="CLU_2932220_0_0_5"/>
<keyword evidence="2" id="KW-1185">Reference proteome</keyword>
<dbReference type="AlphaFoldDB" id="M4Z754"/>
<dbReference type="EMBL" id="AP012603">
    <property type="protein sequence ID" value="BAM88916.1"/>
    <property type="molecule type" value="Genomic_DNA"/>
</dbReference>
<protein>
    <submittedName>
        <fullName evidence="1">Putative transcriptional regulator, Crp/Fnr family</fullName>
    </submittedName>
</protein>
<name>M4Z754_9BRAD</name>
<reference evidence="1 2" key="1">
    <citation type="journal article" date="2013" name="Appl. Environ. Microbiol.">
        <title>Genome analysis suggests that the soil oligotrophic bacterium Agromonas oligotrophica (Bradyrhizobium oligotrophicum) is a nitrogen-fixing symbiont of Aeschynomene indica.</title>
        <authorList>
            <person name="Okubo T."/>
            <person name="Fukushima S."/>
            <person name="Itakura M."/>
            <person name="Oshima K."/>
            <person name="Longtonglang A."/>
            <person name="Teaumroong N."/>
            <person name="Mitsui H."/>
            <person name="Hattori M."/>
            <person name="Hattori R."/>
            <person name="Hattori T."/>
            <person name="Minamisawa K."/>
        </authorList>
    </citation>
    <scope>NUCLEOTIDE SEQUENCE [LARGE SCALE GENOMIC DNA]</scope>
    <source>
        <strain evidence="1 2">S58</strain>
    </source>
</reference>
<proteinExistence type="predicted"/>
<gene>
    <name evidence="1" type="ORF">S58_29150</name>
</gene>
<dbReference type="Proteomes" id="UP000011841">
    <property type="component" value="Chromosome"/>
</dbReference>
<sequence length="60" mass="6587">MTGGRINEHTADVVVRRLRAFRAVSNEAAAKLEDVVRGRIVVAQRGRTWPARAMPPAAYA</sequence>
<organism evidence="1 2">
    <name type="scientific">Bradyrhizobium oligotrophicum S58</name>
    <dbReference type="NCBI Taxonomy" id="1245469"/>
    <lineage>
        <taxon>Bacteria</taxon>
        <taxon>Pseudomonadati</taxon>
        <taxon>Pseudomonadota</taxon>
        <taxon>Alphaproteobacteria</taxon>
        <taxon>Hyphomicrobiales</taxon>
        <taxon>Nitrobacteraceae</taxon>
        <taxon>Bradyrhizobium</taxon>
    </lineage>
</organism>
<evidence type="ECO:0000313" key="2">
    <source>
        <dbReference type="Proteomes" id="UP000011841"/>
    </source>
</evidence>